<name>A0AA40F4X1_9PEZI</name>
<gene>
    <name evidence="2" type="ORF">B0T18DRAFT_320522</name>
</gene>
<dbReference type="Gene3D" id="3.90.1150.10">
    <property type="entry name" value="Aspartate Aminotransferase, domain 1"/>
    <property type="match status" value="1"/>
</dbReference>
<sequence length="74" mass="8094">PNVGDIRGRGFFWGIDFVADKQTSAPFPAEIRVAMETSEMGLTRKHSINVYLGSGTVDGVQDDHIIISPPYNSN</sequence>
<accession>A0AA40F4X1</accession>
<comment type="caution">
    <text evidence="2">The sequence shown here is derived from an EMBL/GenBank/DDBJ whole genome shotgun (WGS) entry which is preliminary data.</text>
</comment>
<reference evidence="2" key="1">
    <citation type="submission" date="2023-06" db="EMBL/GenBank/DDBJ databases">
        <title>Genome-scale phylogeny and comparative genomics of the fungal order Sordariales.</title>
        <authorList>
            <consortium name="Lawrence Berkeley National Laboratory"/>
            <person name="Hensen N."/>
            <person name="Bonometti L."/>
            <person name="Westerberg I."/>
            <person name="Brannstrom I.O."/>
            <person name="Guillou S."/>
            <person name="Cros-Aarteil S."/>
            <person name="Calhoun S."/>
            <person name="Haridas S."/>
            <person name="Kuo A."/>
            <person name="Mondo S."/>
            <person name="Pangilinan J."/>
            <person name="Riley R."/>
            <person name="LaButti K."/>
            <person name="Andreopoulos B."/>
            <person name="Lipzen A."/>
            <person name="Chen C."/>
            <person name="Yanf M."/>
            <person name="Daum C."/>
            <person name="Ng V."/>
            <person name="Clum A."/>
            <person name="Steindorff A."/>
            <person name="Ohm R."/>
            <person name="Martin F."/>
            <person name="Silar P."/>
            <person name="Natvig D."/>
            <person name="Lalanne C."/>
            <person name="Gautier V."/>
            <person name="Ament-velasquez S.L."/>
            <person name="Kruys A."/>
            <person name="Hutchinson M.I."/>
            <person name="Powell A.J."/>
            <person name="Barry K."/>
            <person name="Miller A.N."/>
            <person name="Grigoriev I.V."/>
            <person name="Debuchy R."/>
            <person name="Gladieux P."/>
            <person name="Thoren M.H."/>
            <person name="Johannesson H."/>
        </authorList>
    </citation>
    <scope>NUCLEOTIDE SEQUENCE</scope>
    <source>
        <strain evidence="2">SMH3187-1</strain>
    </source>
</reference>
<organism evidence="2 3">
    <name type="scientific">Schizothecium vesticola</name>
    <dbReference type="NCBI Taxonomy" id="314040"/>
    <lineage>
        <taxon>Eukaryota</taxon>
        <taxon>Fungi</taxon>
        <taxon>Dikarya</taxon>
        <taxon>Ascomycota</taxon>
        <taxon>Pezizomycotina</taxon>
        <taxon>Sordariomycetes</taxon>
        <taxon>Sordariomycetidae</taxon>
        <taxon>Sordariales</taxon>
        <taxon>Schizotheciaceae</taxon>
        <taxon>Schizothecium</taxon>
    </lineage>
</organism>
<dbReference type="EMBL" id="JAUKUD010000002">
    <property type="protein sequence ID" value="KAK0751308.1"/>
    <property type="molecule type" value="Genomic_DNA"/>
</dbReference>
<protein>
    <submittedName>
        <fullName evidence="2">Uncharacterized protein</fullName>
    </submittedName>
</protein>
<dbReference type="Proteomes" id="UP001172155">
    <property type="component" value="Unassembled WGS sequence"/>
</dbReference>
<evidence type="ECO:0000256" key="1">
    <source>
        <dbReference type="ARBA" id="ARBA00008954"/>
    </source>
</evidence>
<dbReference type="PANTHER" id="PTHR43094">
    <property type="entry name" value="AMINOTRANSFERASE"/>
    <property type="match status" value="1"/>
</dbReference>
<evidence type="ECO:0000313" key="2">
    <source>
        <dbReference type="EMBL" id="KAK0751308.1"/>
    </source>
</evidence>
<dbReference type="PANTHER" id="PTHR43094:SF1">
    <property type="entry name" value="AMINOTRANSFERASE CLASS-III"/>
    <property type="match status" value="1"/>
</dbReference>
<proteinExistence type="inferred from homology"/>
<feature type="non-terminal residue" evidence="2">
    <location>
        <position position="1"/>
    </location>
</feature>
<keyword evidence="3" id="KW-1185">Reference proteome</keyword>
<dbReference type="AlphaFoldDB" id="A0AA40F4X1"/>
<evidence type="ECO:0000313" key="3">
    <source>
        <dbReference type="Proteomes" id="UP001172155"/>
    </source>
</evidence>
<dbReference type="InterPro" id="IPR015422">
    <property type="entry name" value="PyrdxlP-dep_Trfase_small"/>
</dbReference>
<dbReference type="GO" id="GO:0005829">
    <property type="term" value="C:cytosol"/>
    <property type="evidence" value="ECO:0007669"/>
    <property type="project" value="TreeGrafter"/>
</dbReference>
<comment type="similarity">
    <text evidence="1">Belongs to the class-III pyridoxal-phosphate-dependent aminotransferase family.</text>
</comment>